<dbReference type="OrthoDB" id="6433709at2759"/>
<gene>
    <name evidence="1" type="primary">rasgrf2_3</name>
    <name evidence="1" type="ORF">TNCT_710491</name>
</gene>
<evidence type="ECO:0000313" key="2">
    <source>
        <dbReference type="Proteomes" id="UP000887116"/>
    </source>
</evidence>
<evidence type="ECO:0000313" key="1">
    <source>
        <dbReference type="EMBL" id="GFQ68063.1"/>
    </source>
</evidence>
<proteinExistence type="predicted"/>
<protein>
    <submittedName>
        <fullName evidence="1">Ras-specific guanine nucleotide-releasing factor 2</fullName>
    </submittedName>
</protein>
<accession>A0A8X6F131</accession>
<reference evidence="1" key="1">
    <citation type="submission" date="2020-07" db="EMBL/GenBank/DDBJ databases">
        <title>Multicomponent nature underlies the extraordinary mechanical properties of spider dragline silk.</title>
        <authorList>
            <person name="Kono N."/>
            <person name="Nakamura H."/>
            <person name="Mori M."/>
            <person name="Yoshida Y."/>
            <person name="Ohtoshi R."/>
            <person name="Malay A.D."/>
            <person name="Moran D.A.P."/>
            <person name="Tomita M."/>
            <person name="Numata K."/>
            <person name="Arakawa K."/>
        </authorList>
    </citation>
    <scope>NUCLEOTIDE SEQUENCE</scope>
</reference>
<sequence>MEKHESKSNITYYWRSLTVLLKYDHEQAVKVRLQNRQQDFKQQVSKHLRYSAVCSLYQQPIRGRRSLVFRMVESEEEYVEQLQLMVSCFLRPFKMAASSQKPPCTHDERDSDVSTSDIYQRTDSEDGELADLSFSALAALCPRRSLRHVAAHADHLSGIREESPLQPPGFGRMQAEGEICCNSQKT</sequence>
<name>A0A8X6F131_TRICU</name>
<dbReference type="EMBL" id="BMAO01010572">
    <property type="protein sequence ID" value="GFQ68063.1"/>
    <property type="molecule type" value="Genomic_DNA"/>
</dbReference>
<comment type="caution">
    <text evidence="1">The sequence shown here is derived from an EMBL/GenBank/DDBJ whole genome shotgun (WGS) entry which is preliminary data.</text>
</comment>
<dbReference type="Gene3D" id="1.20.900.10">
    <property type="entry name" value="Dbl homology (DH) domain"/>
    <property type="match status" value="1"/>
</dbReference>
<keyword evidence="2" id="KW-1185">Reference proteome</keyword>
<organism evidence="1 2">
    <name type="scientific">Trichonephila clavata</name>
    <name type="common">Joro spider</name>
    <name type="synonym">Nephila clavata</name>
    <dbReference type="NCBI Taxonomy" id="2740835"/>
    <lineage>
        <taxon>Eukaryota</taxon>
        <taxon>Metazoa</taxon>
        <taxon>Ecdysozoa</taxon>
        <taxon>Arthropoda</taxon>
        <taxon>Chelicerata</taxon>
        <taxon>Arachnida</taxon>
        <taxon>Araneae</taxon>
        <taxon>Araneomorphae</taxon>
        <taxon>Entelegynae</taxon>
        <taxon>Araneoidea</taxon>
        <taxon>Nephilidae</taxon>
        <taxon>Trichonephila</taxon>
    </lineage>
</organism>
<dbReference type="SUPFAM" id="SSF48065">
    <property type="entry name" value="DBL homology domain (DH-domain)"/>
    <property type="match status" value="1"/>
</dbReference>
<dbReference type="Proteomes" id="UP000887116">
    <property type="component" value="Unassembled WGS sequence"/>
</dbReference>
<dbReference type="InterPro" id="IPR035899">
    <property type="entry name" value="DBL_dom_sf"/>
</dbReference>
<dbReference type="AlphaFoldDB" id="A0A8X6F131"/>